<evidence type="ECO:0000256" key="5">
    <source>
        <dbReference type="SAM" id="SignalP"/>
    </source>
</evidence>
<keyword evidence="3" id="KW-0808">Transferase</keyword>
<dbReference type="OMA" id="LYKKWMP"/>
<protein>
    <submittedName>
        <fullName evidence="7">Uncharacterized protein LOC111602462</fullName>
    </submittedName>
</protein>
<dbReference type="PANTHER" id="PTHR48043">
    <property type="entry name" value="EG:EG0003.4 PROTEIN-RELATED"/>
    <property type="match status" value="1"/>
</dbReference>
<dbReference type="KEGG" id="dhe:111602462"/>
<dbReference type="GeneID" id="111602462"/>
<feature type="transmembrane region" description="Helical" evidence="4">
    <location>
        <begin position="550"/>
        <end position="571"/>
    </location>
</feature>
<sequence length="1093" mass="122652">MSRGTALLAAFAILLGLPCSPIEGANILGLFSTFSPSHLVVHMSMMRTLADRGHNVTIVTSMKTKLMPHENITQILAPLNEETLAELNQFLARSAKEKVSMAVMFYQFLMKKSTILDSQYEFLTHPNVRALYEQPQTKFDLLVLGFVFNDYQLGIAAKLGIPSILTWVGVPFTFVDDEVGNVYDPAYVPNINVGLDKSKRVMDFAQRLKNYCIWLFLKGITIIFDMRMDNYYKRAFGTDPQLPSYWDVRRNISLLFYNYHSHSEGPVRPTVPQSIEIGGVQIKDQPDPLPSELADFMDNAKDGVIFFSLGTNVKSGSFKPHVMETFFKVLSSQPMRVIWKWDDLQHTPGNATNIYYHNWLPQDDILAHPNTKLFITHAGKGGVAEAQYHGVPMVALPIFGDQPSNADNMVSAGFGLSLDSATLTETTLAQTISEVLQNPAYRDNVRSFSALYRDRPLTARQSVIYWTEYVLRHKGAYHLQNPALHLDFVARHNLDVYACLLITLAVSLTILKLLSRFIWRKLRRFSPSKGKNAVAAVHLVKEGKYCPKDLNMAQSVLSGTFVCLLLGFFVLQSPGVEGANILGVFTSHSPSHFIINMSIMKALAENGHNVTVVSGTSPKVTHKSIKHIVIPLSAAEEKELNDGMTVLAKEKPSIITTFRNIFGSLSMLIYKQVDVLEDKRFTDLYKNKDNKFDAVIVGFFFNNYQLGLGSLFKCPIILTWTGPPMMQIDSNIGNPELMSSVPTMHVAVAPGRAMTFKERLANFGGTMFFRLFTFYLETLNVKFYDRLWGKVPSMMTYEQAKQNVSLAFCSSHGISEGPIRPNVPALVEIGGIQIKDKPDPLPEDIEEFLTNAKHGAILFSLGSNLKGDNIDPDVIKRIYKVLAGLKQRVIWKWDDLNNVPGKSANILYKKWMPQDDILAHPNIKLFITHAGKGGVTESQYHGKPMLALPVFADQPGNADKLVKAGYGLKLDLLTLEMNEFKDAIKEILNNPIYTNNIQHFSKLYRDRPMSARDSVIYWVNYVLRHHGAAHMQSPLVKMGYIATNNIDLYLLIAAILLVIVLISKVVFKFIWSKCCGGKGSKQKTSKKTKVKKH</sequence>
<keyword evidence="4" id="KW-1133">Transmembrane helix</keyword>
<keyword evidence="2" id="KW-0328">Glycosyltransferase</keyword>
<keyword evidence="6" id="KW-1185">Reference proteome</keyword>
<evidence type="ECO:0000256" key="4">
    <source>
        <dbReference type="SAM" id="Phobius"/>
    </source>
</evidence>
<keyword evidence="5" id="KW-0732">Signal</keyword>
<dbReference type="GO" id="GO:0008194">
    <property type="term" value="F:UDP-glycosyltransferase activity"/>
    <property type="evidence" value="ECO:0007669"/>
    <property type="project" value="InterPro"/>
</dbReference>
<dbReference type="OrthoDB" id="5835829at2759"/>
<dbReference type="Pfam" id="PF00201">
    <property type="entry name" value="UDPGT"/>
    <property type="match status" value="2"/>
</dbReference>
<keyword evidence="4" id="KW-0812">Transmembrane</keyword>
<feature type="chain" id="PRO_5026849390" evidence="5">
    <location>
        <begin position="25"/>
        <end position="1093"/>
    </location>
</feature>
<accession>A0A6J1M7V2</accession>
<dbReference type="AlphaFoldDB" id="A0A6J1M7V2"/>
<evidence type="ECO:0000313" key="7">
    <source>
        <dbReference type="RefSeq" id="XP_023175290.2"/>
    </source>
</evidence>
<dbReference type="RefSeq" id="XP_023175290.2">
    <property type="nucleotide sequence ID" value="XM_023319522.2"/>
</dbReference>
<dbReference type="PANTHER" id="PTHR48043:SF159">
    <property type="entry name" value="EG:EG0003.4 PROTEIN-RELATED"/>
    <property type="match status" value="1"/>
</dbReference>
<comment type="similarity">
    <text evidence="1">Belongs to the UDP-glycosyltransferase family.</text>
</comment>
<dbReference type="SUPFAM" id="SSF53756">
    <property type="entry name" value="UDP-Glycosyltransferase/glycogen phosphorylase"/>
    <property type="match status" value="2"/>
</dbReference>
<dbReference type="InterPro" id="IPR050271">
    <property type="entry name" value="UDP-glycosyltransferase"/>
</dbReference>
<evidence type="ECO:0000256" key="3">
    <source>
        <dbReference type="ARBA" id="ARBA00022679"/>
    </source>
</evidence>
<dbReference type="CDD" id="cd03784">
    <property type="entry name" value="GT1_Gtf-like"/>
    <property type="match status" value="2"/>
</dbReference>
<feature type="transmembrane region" description="Helical" evidence="4">
    <location>
        <begin position="1048"/>
        <end position="1071"/>
    </location>
</feature>
<feature type="signal peptide" evidence="5">
    <location>
        <begin position="1"/>
        <end position="24"/>
    </location>
</feature>
<evidence type="ECO:0000256" key="1">
    <source>
        <dbReference type="ARBA" id="ARBA00009995"/>
    </source>
</evidence>
<name>A0A6J1M7V2_DROHY</name>
<dbReference type="Gene3D" id="3.40.50.2000">
    <property type="entry name" value="Glycogen Phosphorylase B"/>
    <property type="match status" value="3"/>
</dbReference>
<reference evidence="7" key="1">
    <citation type="submission" date="2025-08" db="UniProtKB">
        <authorList>
            <consortium name="RefSeq"/>
        </authorList>
    </citation>
    <scope>IDENTIFICATION</scope>
    <source>
        <strain evidence="7">15085-1641.00</strain>
        <tissue evidence="7">Whole body</tissue>
    </source>
</reference>
<organism evidence="6 7">
    <name type="scientific">Drosophila hydei</name>
    <name type="common">Fruit fly</name>
    <dbReference type="NCBI Taxonomy" id="7224"/>
    <lineage>
        <taxon>Eukaryota</taxon>
        <taxon>Metazoa</taxon>
        <taxon>Ecdysozoa</taxon>
        <taxon>Arthropoda</taxon>
        <taxon>Hexapoda</taxon>
        <taxon>Insecta</taxon>
        <taxon>Pterygota</taxon>
        <taxon>Neoptera</taxon>
        <taxon>Endopterygota</taxon>
        <taxon>Diptera</taxon>
        <taxon>Brachycera</taxon>
        <taxon>Muscomorpha</taxon>
        <taxon>Ephydroidea</taxon>
        <taxon>Drosophilidae</taxon>
        <taxon>Drosophila</taxon>
    </lineage>
</organism>
<keyword evidence="4" id="KW-0472">Membrane</keyword>
<evidence type="ECO:0000256" key="2">
    <source>
        <dbReference type="ARBA" id="ARBA00022676"/>
    </source>
</evidence>
<dbReference type="InterPro" id="IPR002213">
    <property type="entry name" value="UDP_glucos_trans"/>
</dbReference>
<feature type="transmembrane region" description="Helical" evidence="4">
    <location>
        <begin position="494"/>
        <end position="514"/>
    </location>
</feature>
<gene>
    <name evidence="7" type="primary">LOC111602462</name>
</gene>
<evidence type="ECO:0000313" key="6">
    <source>
        <dbReference type="Proteomes" id="UP000504633"/>
    </source>
</evidence>
<dbReference type="FunFam" id="3.40.50.2000:FF:000050">
    <property type="entry name" value="UDP-glucuronosyltransferase"/>
    <property type="match status" value="2"/>
</dbReference>
<dbReference type="Proteomes" id="UP000504633">
    <property type="component" value="Unplaced"/>
</dbReference>
<proteinExistence type="inferred from homology"/>